<dbReference type="InterPro" id="IPR005693">
    <property type="entry name" value="Mce"/>
</dbReference>
<sequence length="364" mass="39670">MRVPFRERNPVPIGLVSFTVIAVLMLAAYFIEDLPVIGGGTTYTARFAEAAGLRSGEEVRVAGVRVGEVTSLELAGDNVRVTFRVDDGVRLGDLTRADIKIKTVLGAHYLALTPRGERPLRGEIPISRTGVPYNVVPAISDLSGHIDQLDTQQMARSLQVLADTFENSPEEVRASLQGLRRLSETISSRDAELHELADRARSVSDLLADRNADFARLVEDSNRILAAVQARREVIHQLLIRTVRLSQQVNALIAENQAELAPMLDNLRQVNEVLLRNQQNLDRILQLYGPFVRQFADATGSGRWFDAYIQNLLPMPASIQPSGGGEGGRPGQNGTTTGPAGRSQQPGAPATPRPTPDNPLPFLP</sequence>
<dbReference type="Proteomes" id="UP000539313">
    <property type="component" value="Unassembled WGS sequence"/>
</dbReference>
<proteinExistence type="predicted"/>
<feature type="domain" description="Mammalian cell entry C-terminal" evidence="4">
    <location>
        <begin position="127"/>
        <end position="302"/>
    </location>
</feature>
<feature type="domain" description="Mce/MlaD" evidence="3">
    <location>
        <begin position="40"/>
        <end position="114"/>
    </location>
</feature>
<dbReference type="EMBL" id="JACJII010000001">
    <property type="protein sequence ID" value="MBA9001319.1"/>
    <property type="molecule type" value="Genomic_DNA"/>
</dbReference>
<dbReference type="PANTHER" id="PTHR33371:SF18">
    <property type="entry name" value="MCE-FAMILY PROTEIN MCE3C"/>
    <property type="match status" value="1"/>
</dbReference>
<gene>
    <name evidence="5" type="ORF">HNR21_000201</name>
</gene>
<dbReference type="InterPro" id="IPR052336">
    <property type="entry name" value="MlaD_Phospholipid_Transporter"/>
</dbReference>
<organism evidence="5 6">
    <name type="scientific">Thermomonospora cellulosilytica</name>
    <dbReference type="NCBI Taxonomy" id="1411118"/>
    <lineage>
        <taxon>Bacteria</taxon>
        <taxon>Bacillati</taxon>
        <taxon>Actinomycetota</taxon>
        <taxon>Actinomycetes</taxon>
        <taxon>Streptosporangiales</taxon>
        <taxon>Thermomonosporaceae</taxon>
        <taxon>Thermomonospora</taxon>
    </lineage>
</organism>
<evidence type="ECO:0000256" key="2">
    <source>
        <dbReference type="SAM" id="Phobius"/>
    </source>
</evidence>
<dbReference type="Pfam" id="PF11887">
    <property type="entry name" value="Mce4_CUP1"/>
    <property type="match status" value="1"/>
</dbReference>
<feature type="compositionally biased region" description="Pro residues" evidence="1">
    <location>
        <begin position="349"/>
        <end position="364"/>
    </location>
</feature>
<dbReference type="PRINTS" id="PR01782">
    <property type="entry name" value="MCEVIRFACTOR"/>
</dbReference>
<feature type="compositionally biased region" description="Gly residues" evidence="1">
    <location>
        <begin position="322"/>
        <end position="331"/>
    </location>
</feature>
<dbReference type="InterPro" id="IPR024516">
    <property type="entry name" value="Mce_C"/>
</dbReference>
<keyword evidence="6" id="KW-1185">Reference proteome</keyword>
<protein>
    <submittedName>
        <fullName evidence="5">Phospholipid/cholesterol/gamma-HCH transport system substrate-binding protein</fullName>
    </submittedName>
</protein>
<feature type="transmembrane region" description="Helical" evidence="2">
    <location>
        <begin position="12"/>
        <end position="31"/>
    </location>
</feature>
<name>A0A7W3R6C1_9ACTN</name>
<evidence type="ECO:0000259" key="4">
    <source>
        <dbReference type="Pfam" id="PF11887"/>
    </source>
</evidence>
<keyword evidence="2" id="KW-0472">Membrane</keyword>
<evidence type="ECO:0000259" key="3">
    <source>
        <dbReference type="Pfam" id="PF02470"/>
    </source>
</evidence>
<keyword evidence="2" id="KW-0812">Transmembrane</keyword>
<accession>A0A7W3R6C1</accession>
<dbReference type="RefSeq" id="WP_182703674.1">
    <property type="nucleotide sequence ID" value="NZ_JACJII010000001.1"/>
</dbReference>
<dbReference type="AlphaFoldDB" id="A0A7W3R6C1"/>
<evidence type="ECO:0000313" key="5">
    <source>
        <dbReference type="EMBL" id="MBA9001319.1"/>
    </source>
</evidence>
<dbReference type="GO" id="GO:0005576">
    <property type="term" value="C:extracellular region"/>
    <property type="evidence" value="ECO:0007669"/>
    <property type="project" value="TreeGrafter"/>
</dbReference>
<evidence type="ECO:0000256" key="1">
    <source>
        <dbReference type="SAM" id="MobiDB-lite"/>
    </source>
</evidence>
<comment type="caution">
    <text evidence="5">The sequence shown here is derived from an EMBL/GenBank/DDBJ whole genome shotgun (WGS) entry which is preliminary data.</text>
</comment>
<evidence type="ECO:0000313" key="6">
    <source>
        <dbReference type="Proteomes" id="UP000539313"/>
    </source>
</evidence>
<dbReference type="Pfam" id="PF02470">
    <property type="entry name" value="MlaD"/>
    <property type="match status" value="1"/>
</dbReference>
<dbReference type="PANTHER" id="PTHR33371">
    <property type="entry name" value="INTERMEMBRANE PHOSPHOLIPID TRANSPORT SYSTEM BINDING PROTEIN MLAD-RELATED"/>
    <property type="match status" value="1"/>
</dbReference>
<dbReference type="InterPro" id="IPR003399">
    <property type="entry name" value="Mce/MlaD"/>
</dbReference>
<reference evidence="5 6" key="1">
    <citation type="submission" date="2020-08" db="EMBL/GenBank/DDBJ databases">
        <title>Sequencing the genomes of 1000 actinobacteria strains.</title>
        <authorList>
            <person name="Klenk H.-P."/>
        </authorList>
    </citation>
    <scope>NUCLEOTIDE SEQUENCE [LARGE SCALE GENOMIC DNA]</scope>
    <source>
        <strain evidence="5 6">DSM 45823</strain>
    </source>
</reference>
<dbReference type="NCBIfam" id="TIGR00996">
    <property type="entry name" value="Mtu_fam_mce"/>
    <property type="match status" value="1"/>
</dbReference>
<feature type="region of interest" description="Disordered" evidence="1">
    <location>
        <begin position="318"/>
        <end position="364"/>
    </location>
</feature>
<keyword evidence="2" id="KW-1133">Transmembrane helix</keyword>
<feature type="compositionally biased region" description="Polar residues" evidence="1">
    <location>
        <begin position="335"/>
        <end position="346"/>
    </location>
</feature>